<reference evidence="1 2" key="1">
    <citation type="submission" date="2016-10" db="EMBL/GenBank/DDBJ databases">
        <title>Evaluation of Human, Animal and Environmental Mycobacterium chelonae Isolates by Core Genome Phylogenomic Analysis, Targeted Gene Comparison, and Anti-microbial Susceptibility Patterns: A Tale of Mistaken Identities.</title>
        <authorList>
            <person name="Fogelson S.B."/>
            <person name="Camus A.C."/>
            <person name="Lorenz W."/>
            <person name="Vasireddy R."/>
            <person name="Vasireddy S."/>
            <person name="Smith T."/>
            <person name="Brown-Elliott B.A."/>
            <person name="Wallace R.J.Jr."/>
            <person name="Hasan N.A."/>
            <person name="Reischl U."/>
            <person name="Sanchez S."/>
        </authorList>
    </citation>
    <scope>NUCLEOTIDE SEQUENCE [LARGE SCALE GENOMIC DNA]</scope>
    <source>
        <strain evidence="1 2">24999</strain>
    </source>
</reference>
<sequence>MTDWFSAHRGVAVLVAVLAAVVVGAVAWACTLPTSSDGLSIGDYGPDEQREWAERLVTGLNTHQVNQVPLLRPNGVLSVEQRRTVEAVMPAPGCVYHLVSVEDRGEQGRQQVPGLSTESSTYRFDMTVEARCPDKQPLNRTIGVVAIAEMSYWEPFYFVP</sequence>
<evidence type="ECO:0000313" key="2">
    <source>
        <dbReference type="Proteomes" id="UP000179636"/>
    </source>
</evidence>
<name>A0A1S1K0T2_9MYCO</name>
<gene>
    <name evidence="1" type="ORF">BKG61_16715</name>
</gene>
<protein>
    <submittedName>
        <fullName evidence="1">Uncharacterized protein</fullName>
    </submittedName>
</protein>
<dbReference type="AlphaFoldDB" id="A0A1S1K0T2"/>
<proteinExistence type="predicted"/>
<dbReference type="Proteomes" id="UP000179636">
    <property type="component" value="Unassembled WGS sequence"/>
</dbReference>
<evidence type="ECO:0000313" key="1">
    <source>
        <dbReference type="EMBL" id="OHT97192.1"/>
    </source>
</evidence>
<dbReference type="OrthoDB" id="4712230at2"/>
<organism evidence="1 2">
    <name type="scientific">Mycobacterium syngnathidarum</name>
    <dbReference type="NCBI Taxonomy" id="1908205"/>
    <lineage>
        <taxon>Bacteria</taxon>
        <taxon>Bacillati</taxon>
        <taxon>Actinomycetota</taxon>
        <taxon>Actinomycetes</taxon>
        <taxon>Mycobacteriales</taxon>
        <taxon>Mycobacteriaceae</taxon>
        <taxon>Mycobacterium</taxon>
    </lineage>
</organism>
<comment type="caution">
    <text evidence="1">The sequence shown here is derived from an EMBL/GenBank/DDBJ whole genome shotgun (WGS) entry which is preliminary data.</text>
</comment>
<dbReference type="RefSeq" id="WP_070945569.1">
    <property type="nucleotide sequence ID" value="NZ_MLHV01000015.1"/>
</dbReference>
<dbReference type="EMBL" id="MLHV01000015">
    <property type="protein sequence ID" value="OHT97192.1"/>
    <property type="molecule type" value="Genomic_DNA"/>
</dbReference>
<accession>A0A1S1K0T2</accession>
<keyword evidence="2" id="KW-1185">Reference proteome</keyword>